<dbReference type="InterPro" id="IPR002937">
    <property type="entry name" value="Amino_oxidase"/>
</dbReference>
<gene>
    <name evidence="2" type="ORF">NKR23_g552</name>
</gene>
<name>A0AA38RVG9_9PEZI</name>
<evidence type="ECO:0000313" key="2">
    <source>
        <dbReference type="EMBL" id="KAJ9157472.1"/>
    </source>
</evidence>
<dbReference type="GO" id="GO:0005743">
    <property type="term" value="C:mitochondrial inner membrane"/>
    <property type="evidence" value="ECO:0007669"/>
    <property type="project" value="TreeGrafter"/>
</dbReference>
<reference evidence="2" key="1">
    <citation type="submission" date="2022-07" db="EMBL/GenBank/DDBJ databases">
        <title>Fungi with potential for degradation of polypropylene.</title>
        <authorList>
            <person name="Gostincar C."/>
        </authorList>
    </citation>
    <scope>NUCLEOTIDE SEQUENCE</scope>
    <source>
        <strain evidence="2">EXF-13308</strain>
    </source>
</reference>
<dbReference type="PANTHER" id="PTHR42923:SF3">
    <property type="entry name" value="PROTOPORPHYRINOGEN OXIDASE"/>
    <property type="match status" value="1"/>
</dbReference>
<dbReference type="InterPro" id="IPR036188">
    <property type="entry name" value="FAD/NAD-bd_sf"/>
</dbReference>
<dbReference type="AlphaFoldDB" id="A0AA38RVG9"/>
<dbReference type="Proteomes" id="UP001174694">
    <property type="component" value="Unassembled WGS sequence"/>
</dbReference>
<dbReference type="PANTHER" id="PTHR42923">
    <property type="entry name" value="PROTOPORPHYRINOGEN OXIDASE"/>
    <property type="match status" value="1"/>
</dbReference>
<organism evidence="2 3">
    <name type="scientific">Pleurostoma richardsiae</name>
    <dbReference type="NCBI Taxonomy" id="41990"/>
    <lineage>
        <taxon>Eukaryota</taxon>
        <taxon>Fungi</taxon>
        <taxon>Dikarya</taxon>
        <taxon>Ascomycota</taxon>
        <taxon>Pezizomycotina</taxon>
        <taxon>Sordariomycetes</taxon>
        <taxon>Sordariomycetidae</taxon>
        <taxon>Calosphaeriales</taxon>
        <taxon>Pleurostomataceae</taxon>
        <taxon>Pleurostoma</taxon>
    </lineage>
</organism>
<keyword evidence="3" id="KW-1185">Reference proteome</keyword>
<protein>
    <submittedName>
        <fullName evidence="2">Protoporphyrinogen oxidase</fullName>
    </submittedName>
</protein>
<dbReference type="EMBL" id="JANBVO010000001">
    <property type="protein sequence ID" value="KAJ9157472.1"/>
    <property type="molecule type" value="Genomic_DNA"/>
</dbReference>
<evidence type="ECO:0000313" key="3">
    <source>
        <dbReference type="Proteomes" id="UP001174694"/>
    </source>
</evidence>
<dbReference type="InterPro" id="IPR050464">
    <property type="entry name" value="Zeta_carotene_desat/Oxidored"/>
</dbReference>
<accession>A0AA38RVG9</accession>
<sequence length="681" mass="73811">MASRVSDNALRALLKTYARSPRCTLTPPSLRRWLRPHRALARSASSLAAPMALASIRGGSTTDLKPATTARSRGYGRLRRGYATAAQSAKRDIAVLGGGLTGLSTAYYLTKFHPDAKITIYESSDRLGGWVDTEKAEVRSDEGTTETVVFERGPRTVAPSRGPRYDDLVLYELIDELKLQPHTYTLPKSAGPSARRYIYYPDHLVDVTPPTADILDPIGTALSFLNSAKSVLTEPLFEGFIPSVLTMAASTERRKASLSDVQAGMLRCAFPEESIGEYFTARFGRPDLVNNLLSAVVHGIYGGDVWKLSMHDSMMARVAVQEYLPQHPTGTWMKLEDLYLARDLLYRNEMVQATAQQSRGWSFIGFYNGFGTLTDAMAEALKKNANVTFKLGEPVTSVAYDKSHRKVKIKTKDKHATLYDKVVSTLFSGTLARLTGDALPSLRDTSAVTIQLVNLWYPTPRLNAPNTGFGYLVPNSPAVANPYSALGVIFDSDREAARGLPRDPAVLSAGRMDTVAGTKLTVMLGGHHWASLPASSWPDADQAADMAKATAQLHLGIPASERAVASAKVCRECIPQQTVGHQRRMAAAHEELLEAFGGGQLAVAGGSYSPPGVLPSLRAGRDVAMQIAGRGYQTDGQGRTAYGLDGHVGPTGLARFLKNEWALVPKAHLPFRYGNGLALFD</sequence>
<feature type="domain" description="Amine oxidase" evidence="1">
    <location>
        <begin position="100"/>
        <end position="461"/>
    </location>
</feature>
<evidence type="ECO:0000259" key="1">
    <source>
        <dbReference type="Pfam" id="PF01593"/>
    </source>
</evidence>
<dbReference type="Pfam" id="PF01593">
    <property type="entry name" value="Amino_oxidase"/>
    <property type="match status" value="1"/>
</dbReference>
<dbReference type="SUPFAM" id="SSF51905">
    <property type="entry name" value="FAD/NAD(P)-binding domain"/>
    <property type="match status" value="1"/>
</dbReference>
<dbReference type="SUPFAM" id="SSF54373">
    <property type="entry name" value="FAD-linked reductases, C-terminal domain"/>
    <property type="match status" value="1"/>
</dbReference>
<dbReference type="GO" id="GO:0004729">
    <property type="term" value="F:oxygen-dependent protoporphyrinogen oxidase activity"/>
    <property type="evidence" value="ECO:0007669"/>
    <property type="project" value="TreeGrafter"/>
</dbReference>
<comment type="caution">
    <text evidence="2">The sequence shown here is derived from an EMBL/GenBank/DDBJ whole genome shotgun (WGS) entry which is preliminary data.</text>
</comment>
<dbReference type="Gene3D" id="3.50.50.60">
    <property type="entry name" value="FAD/NAD(P)-binding domain"/>
    <property type="match status" value="1"/>
</dbReference>
<proteinExistence type="predicted"/>